<organism evidence="5 6">
    <name type="scientific">Algibacter mikhailovii</name>
    <dbReference type="NCBI Taxonomy" id="425498"/>
    <lineage>
        <taxon>Bacteria</taxon>
        <taxon>Pseudomonadati</taxon>
        <taxon>Bacteroidota</taxon>
        <taxon>Flavobacteriia</taxon>
        <taxon>Flavobacteriales</taxon>
        <taxon>Flavobacteriaceae</taxon>
        <taxon>Algibacter</taxon>
    </lineage>
</organism>
<dbReference type="InterPro" id="IPR026444">
    <property type="entry name" value="Secre_tail"/>
</dbReference>
<dbReference type="EMBL" id="BMWZ01000001">
    <property type="protein sequence ID" value="GGZ71189.1"/>
    <property type="molecule type" value="Genomic_DNA"/>
</dbReference>
<dbReference type="SMART" id="SM00635">
    <property type="entry name" value="BID_2"/>
    <property type="match status" value="1"/>
</dbReference>
<dbReference type="InterPro" id="IPR008964">
    <property type="entry name" value="Invasin/intimin_cell_adhesion"/>
</dbReference>
<evidence type="ECO:0000256" key="2">
    <source>
        <dbReference type="SAM" id="MobiDB-lite"/>
    </source>
</evidence>
<feature type="region of interest" description="Disordered" evidence="2">
    <location>
        <begin position="651"/>
        <end position="677"/>
    </location>
</feature>
<gene>
    <name evidence="5" type="ORF">GCM10007028_05490</name>
</gene>
<dbReference type="PANTHER" id="PTHR40124:SF1">
    <property type="entry name" value="DISAGGREGATASE RELATED REPEAT PROTEIN"/>
    <property type="match status" value="1"/>
</dbReference>
<dbReference type="InterPro" id="IPR006626">
    <property type="entry name" value="PbH1"/>
</dbReference>
<accession>A0A918QT02</accession>
<dbReference type="Pfam" id="PF02368">
    <property type="entry name" value="Big_2"/>
    <property type="match status" value="1"/>
</dbReference>
<dbReference type="PANTHER" id="PTHR40124">
    <property type="match status" value="1"/>
</dbReference>
<comment type="caution">
    <text evidence="5">The sequence shown here is derived from an EMBL/GenBank/DDBJ whole genome shotgun (WGS) entry which is preliminary data.</text>
</comment>
<keyword evidence="6" id="KW-1185">Reference proteome</keyword>
<dbReference type="SUPFAM" id="SSF51126">
    <property type="entry name" value="Pectin lyase-like"/>
    <property type="match status" value="1"/>
</dbReference>
<dbReference type="NCBIfam" id="TIGR04183">
    <property type="entry name" value="Por_Secre_tail"/>
    <property type="match status" value="1"/>
</dbReference>
<feature type="domain" description="BIG2" evidence="4">
    <location>
        <begin position="113"/>
        <end position="190"/>
    </location>
</feature>
<dbReference type="Gene3D" id="2.60.40.1080">
    <property type="match status" value="1"/>
</dbReference>
<dbReference type="AlphaFoldDB" id="A0A918QT02"/>
<evidence type="ECO:0000313" key="6">
    <source>
        <dbReference type="Proteomes" id="UP000636004"/>
    </source>
</evidence>
<keyword evidence="1 3" id="KW-0732">Signal</keyword>
<evidence type="ECO:0000256" key="3">
    <source>
        <dbReference type="SAM" id="SignalP"/>
    </source>
</evidence>
<dbReference type="SMART" id="SM00710">
    <property type="entry name" value="PbH1"/>
    <property type="match status" value="7"/>
</dbReference>
<dbReference type="InterPro" id="IPR003343">
    <property type="entry name" value="Big_2"/>
</dbReference>
<evidence type="ECO:0000256" key="1">
    <source>
        <dbReference type="ARBA" id="ARBA00022729"/>
    </source>
</evidence>
<dbReference type="Gene3D" id="2.60.120.200">
    <property type="match status" value="1"/>
</dbReference>
<dbReference type="Gene3D" id="2.160.20.10">
    <property type="entry name" value="Single-stranded right-handed beta-helix, Pectin lyase-like"/>
    <property type="match status" value="1"/>
</dbReference>
<proteinExistence type="predicted"/>
<evidence type="ECO:0000259" key="4">
    <source>
        <dbReference type="SMART" id="SM00635"/>
    </source>
</evidence>
<name>A0A918QT02_9FLAO</name>
<dbReference type="InterPro" id="IPR013783">
    <property type="entry name" value="Ig-like_fold"/>
</dbReference>
<dbReference type="Proteomes" id="UP000636004">
    <property type="component" value="Unassembled WGS sequence"/>
</dbReference>
<sequence>MRKTRKNLVLMFFALAFIAYSQGQSITITSPSDGDTVGTSFDVTADAVGTYNKVRIKLDGVTQTELDDTSAPYSFALSGVSEGSHELKVYGKDTPSGTWHNQVINVNVVSSTAVTGVSISPTTTSVAIGETTSLIETVSPSDATDKSVSWSSSNSLVATVNSSGTVSAVSVGTAIITVSTNDGNFTDTSNITVTGGGSSGDPSVTITSPSDGATVGASFEVTADAVGTYTRLRIKVDDVLQSDLDDTTAPYSFALAGLSAGTHSIKVYGKDTESGTWKNQIINVIVNTNTGGGGGDIGGSCPSCPIRVGDAGVTFASGGNAQTAEWIKAGVEGGIPYLSTTTVASTISATNTAGIQQAIDAASAAGGGQVVLNDGTYTIDATLKMKNNVRIAGQSQDGVILNITMTGTSGSAIEFGTYGVQNAGIDNLTIQGGQGQPNDFNMTDAKPNFLIHSVYISGGAKNCWLDKVKIINSGNGGITTWNCSNITIRDCYIERSWNKGGGGHGYVQLSGSYILFFNNTVKKMRHLAIQREGAHHNVVYRNNLEQDVNFHNADAGDNLVEKNVIRLPAGLGNEWHAVMGIWSVQHNDPGPNNVVWGNDGIEYNNGGISSFCDASKVWVPVGDERDPGGAFTTNTNIPTGGSFYPVNNVPENDGATPRTECSNGGTPPSGNCGEDSGPGSIFNDNFECADWGSKYELVPAGDANVNSNEVEHLPTGGFNGTGGIRITIKNGGFYGADFKKQIGNLQEAYAQYKVFYESDFTDFYGKSPGWDGTRNVCGWGNCTYPISGQNGWSARGSLDKINGKVKNKYYVYHTELPAEQEFGDSWYWEGPAATMNTGQWYTIDQYIKVNTPGQNDGILRAWNNGALIFEKTDIRFTNAGGEFATVDKYWINFYHGGKDTSPKEQHLRLDDLRISANPIGSSPTGNGCLGSHCTSFANLTNPSNGANLTFPFNVTGSVSPGYRMSVVMLNSNGETQQDKVWVGGTTGTNNSGTFECTEKPNVLTGATKLEFYGVDDDGNGDGFKYFTEKIIIDVNLAGGSGDGTNPPPTTETATEGGITIIYPTNSGSSFEVSATSTTNFDSWSIKVDNVWVASSGAGTTANFSLSGIANGTHEIFVYAKSGTVWTDGPKVNLTVGTTSKSTKNKNTLDYHDLDKNQEDAKLYPNPAMDYLNLLLGSNHSYYKLEIIDINGRALIVKSLRLTDYKVEIDLNKINISSGVYFLNLVSDKDRKVIKFVKN</sequence>
<dbReference type="InterPro" id="IPR039448">
    <property type="entry name" value="Beta_helix"/>
</dbReference>
<feature type="signal peptide" evidence="3">
    <location>
        <begin position="1"/>
        <end position="21"/>
    </location>
</feature>
<dbReference type="InterPro" id="IPR012334">
    <property type="entry name" value="Pectin_lyas_fold"/>
</dbReference>
<reference evidence="5" key="1">
    <citation type="journal article" date="2014" name="Int. J. Syst. Evol. Microbiol.">
        <title>Complete genome sequence of Corynebacterium casei LMG S-19264T (=DSM 44701T), isolated from a smear-ripened cheese.</title>
        <authorList>
            <consortium name="US DOE Joint Genome Institute (JGI-PGF)"/>
            <person name="Walter F."/>
            <person name="Albersmeier A."/>
            <person name="Kalinowski J."/>
            <person name="Ruckert C."/>
        </authorList>
    </citation>
    <scope>NUCLEOTIDE SEQUENCE</scope>
    <source>
        <strain evidence="5">KCTC 12710</strain>
    </source>
</reference>
<reference evidence="5" key="2">
    <citation type="submission" date="2020-09" db="EMBL/GenBank/DDBJ databases">
        <authorList>
            <person name="Sun Q."/>
            <person name="Kim S."/>
        </authorList>
    </citation>
    <scope>NUCLEOTIDE SEQUENCE</scope>
    <source>
        <strain evidence="5">KCTC 12710</strain>
    </source>
</reference>
<feature type="chain" id="PRO_5036765577" description="BIG2 domain-containing protein" evidence="3">
    <location>
        <begin position="22"/>
        <end position="1238"/>
    </location>
</feature>
<dbReference type="Pfam" id="PF17957">
    <property type="entry name" value="Big_7"/>
    <property type="match status" value="2"/>
</dbReference>
<evidence type="ECO:0000313" key="5">
    <source>
        <dbReference type="EMBL" id="GGZ71189.1"/>
    </source>
</evidence>
<dbReference type="Pfam" id="PF13229">
    <property type="entry name" value="Beta_helix"/>
    <property type="match status" value="1"/>
</dbReference>
<protein>
    <recommendedName>
        <fullName evidence="4">BIG2 domain-containing protein</fullName>
    </recommendedName>
</protein>
<dbReference type="InterPro" id="IPR048958">
    <property type="entry name" value="Polysacc_lyase_14"/>
</dbReference>
<dbReference type="SUPFAM" id="SSF49373">
    <property type="entry name" value="Invasin/intimin cell-adhesion fragments"/>
    <property type="match status" value="1"/>
</dbReference>
<dbReference type="RefSeq" id="WP_189359227.1">
    <property type="nucleotide sequence ID" value="NZ_BMWZ01000001.1"/>
</dbReference>
<dbReference type="Pfam" id="PF21294">
    <property type="entry name" value="Polysacc_lyase_14"/>
    <property type="match status" value="1"/>
</dbReference>
<dbReference type="InterPro" id="IPR011050">
    <property type="entry name" value="Pectin_lyase_fold/virulence"/>
</dbReference>
<feature type="compositionally biased region" description="Polar residues" evidence="2">
    <location>
        <begin position="659"/>
        <end position="669"/>
    </location>
</feature>
<dbReference type="Gene3D" id="2.60.40.10">
    <property type="entry name" value="Immunoglobulins"/>
    <property type="match status" value="2"/>
</dbReference>
<dbReference type="Pfam" id="PF18962">
    <property type="entry name" value="Por_Secre_tail"/>
    <property type="match status" value="1"/>
</dbReference>